<evidence type="ECO:0000256" key="13">
    <source>
        <dbReference type="SAM" id="Phobius"/>
    </source>
</evidence>
<proteinExistence type="predicted"/>
<evidence type="ECO:0000256" key="11">
    <source>
        <dbReference type="ARBA" id="ARBA00023303"/>
    </source>
</evidence>
<dbReference type="PRINTS" id="PR00177">
    <property type="entry name" value="NMDARECEPTOR"/>
</dbReference>
<dbReference type="Pfam" id="PF00060">
    <property type="entry name" value="Lig_chan"/>
    <property type="match status" value="1"/>
</dbReference>
<evidence type="ECO:0000256" key="3">
    <source>
        <dbReference type="ARBA" id="ARBA00022475"/>
    </source>
</evidence>
<keyword evidence="5 13" id="KW-1133">Transmembrane helix</keyword>
<keyword evidence="6" id="KW-0406">Ion transport</keyword>
<evidence type="ECO:0000313" key="16">
    <source>
        <dbReference type="EMBL" id="RHN51364.1"/>
    </source>
</evidence>
<evidence type="ECO:0000256" key="5">
    <source>
        <dbReference type="ARBA" id="ARBA00022989"/>
    </source>
</evidence>
<dbReference type="InterPro" id="IPR019594">
    <property type="entry name" value="Glu/Gly-bd"/>
</dbReference>
<reference evidence="17" key="1">
    <citation type="journal article" date="2018" name="Nat. Plants">
        <title>Whole-genome landscape of Medicago truncatula symbiotic genes.</title>
        <authorList>
            <person name="Pecrix Y."/>
            <person name="Staton S.E."/>
            <person name="Sallet E."/>
            <person name="Lelandais-Briere C."/>
            <person name="Moreau S."/>
            <person name="Carrere S."/>
            <person name="Blein T."/>
            <person name="Jardinaud M.F."/>
            <person name="Latrasse D."/>
            <person name="Zouine M."/>
            <person name="Zahm M."/>
            <person name="Kreplak J."/>
            <person name="Mayjonade B."/>
            <person name="Satge C."/>
            <person name="Perez M."/>
            <person name="Cauet S."/>
            <person name="Marande W."/>
            <person name="Chantry-Darmon C."/>
            <person name="Lopez-Roques C."/>
            <person name="Bouchez O."/>
            <person name="Berard A."/>
            <person name="Debelle F."/>
            <person name="Munos S."/>
            <person name="Bendahmane A."/>
            <person name="Berges H."/>
            <person name="Niebel A."/>
            <person name="Buitink J."/>
            <person name="Frugier F."/>
            <person name="Benhamed M."/>
            <person name="Crespi M."/>
            <person name="Gouzy J."/>
            <person name="Gamas P."/>
        </authorList>
    </citation>
    <scope>NUCLEOTIDE SEQUENCE [LARGE SCALE GENOMIC DNA]</scope>
    <source>
        <strain evidence="17">cv. Jemalong A17</strain>
    </source>
</reference>
<feature type="transmembrane region" description="Helical" evidence="13">
    <location>
        <begin position="241"/>
        <end position="259"/>
    </location>
</feature>
<evidence type="ECO:0000256" key="14">
    <source>
        <dbReference type="SAM" id="SignalP"/>
    </source>
</evidence>
<keyword evidence="11" id="KW-0407">Ion channel</keyword>
<dbReference type="Gene3D" id="1.10.287.70">
    <property type="match status" value="1"/>
</dbReference>
<dbReference type="InterPro" id="IPR001508">
    <property type="entry name" value="Iono_Glu_rcpt_met"/>
</dbReference>
<evidence type="ECO:0000256" key="4">
    <source>
        <dbReference type="ARBA" id="ARBA00022692"/>
    </source>
</evidence>
<sequence>MITIHYMAKSFSCYSWFTLFLLFVVETQTAVTSSGSNETSIGVIKLRVGVPKKEGFDQFVRIVWDSHENKYNVSGYCIDVFNAVVNNLTFKVSVQMEPHVINGSESVGSYYNSILKQIPTKYDVAVGDITIMARRAQFVDFTLPYTEMGVRMLVPMVHGRHQTMWIFVKPFSWDLWLSTLIISMLIGVVLLIMERNVHTLPHQDQSSSYRQQLTAVTILWFPISQAVLPERQVVAKNCSRFVLMVWLLLAFVLMQSYTANLTSILTVDQIQPRFLTLNDLKKWGYYVGYQTGSFVYDILVEQLKFDPSKLRGYKNIYSYHDALKLGSQGGGVIAIFDEVPYLNAYLQTFGSNYIIAGPTFRSEGFGFAFPYKSNLTEHFSRAILNVTENYDIMHKIEEKYFGRIEDVQKQSTQVSSASPSLTFHSFAGLFMITGISISLALIVSETLIWQKCILKIKEYTNRYLLRSTPSTETHVLPNDLQATQETN</sequence>
<dbReference type="GO" id="GO:0015276">
    <property type="term" value="F:ligand-gated monoatomic ion channel activity"/>
    <property type="evidence" value="ECO:0007669"/>
    <property type="project" value="InterPro"/>
</dbReference>
<feature type="signal peptide" evidence="14">
    <location>
        <begin position="1"/>
        <end position="29"/>
    </location>
</feature>
<keyword evidence="10" id="KW-1071">Ligand-gated ion channel</keyword>
<feature type="domain" description="Ionotropic glutamate receptor C-terminal" evidence="15">
    <location>
        <begin position="45"/>
        <end position="403"/>
    </location>
</feature>
<evidence type="ECO:0000256" key="2">
    <source>
        <dbReference type="ARBA" id="ARBA00022448"/>
    </source>
</evidence>
<evidence type="ECO:0000256" key="12">
    <source>
        <dbReference type="PIRSR" id="PIRSR601508-1"/>
    </source>
</evidence>
<gene>
    <name evidence="16" type="ORF">MtrunA17_Chr6g0467751</name>
</gene>
<dbReference type="InterPro" id="IPR015683">
    <property type="entry name" value="Ionotropic_Glu_rcpt"/>
</dbReference>
<feature type="binding site" evidence="12">
    <location>
        <position position="135"/>
    </location>
    <ligand>
        <name>L-glutamate</name>
        <dbReference type="ChEBI" id="CHEBI:29985"/>
    </ligand>
</feature>
<dbReference type="EMBL" id="PSQE01000006">
    <property type="protein sequence ID" value="RHN51364.1"/>
    <property type="molecule type" value="Genomic_DNA"/>
</dbReference>
<dbReference type="SUPFAM" id="SSF53850">
    <property type="entry name" value="Periplasmic binding protein-like II"/>
    <property type="match status" value="1"/>
</dbReference>
<dbReference type="PANTHER" id="PTHR18966">
    <property type="entry name" value="IONOTROPIC GLUTAMATE RECEPTOR"/>
    <property type="match status" value="1"/>
</dbReference>
<keyword evidence="3" id="KW-1003">Cell membrane</keyword>
<dbReference type="Gene3D" id="3.40.190.10">
    <property type="entry name" value="Periplasmic binding protein-like II"/>
    <property type="match status" value="1"/>
</dbReference>
<evidence type="ECO:0000256" key="1">
    <source>
        <dbReference type="ARBA" id="ARBA00004651"/>
    </source>
</evidence>
<dbReference type="GO" id="GO:0005886">
    <property type="term" value="C:plasma membrane"/>
    <property type="evidence" value="ECO:0007669"/>
    <property type="project" value="UniProtKB-SubCell"/>
</dbReference>
<protein>
    <submittedName>
        <fullName evidence="16">Putative ionotropic glutamate receptor, metazoa</fullName>
    </submittedName>
</protein>
<feature type="chain" id="PRO_5017244145" evidence="14">
    <location>
        <begin position="30"/>
        <end position="487"/>
    </location>
</feature>
<evidence type="ECO:0000256" key="8">
    <source>
        <dbReference type="ARBA" id="ARBA00023170"/>
    </source>
</evidence>
<accession>A0A396HHQ2</accession>
<keyword evidence="4 13" id="KW-0812">Transmembrane</keyword>
<evidence type="ECO:0000313" key="17">
    <source>
        <dbReference type="Proteomes" id="UP000265566"/>
    </source>
</evidence>
<feature type="transmembrane region" description="Helical" evidence="13">
    <location>
        <begin position="173"/>
        <end position="193"/>
    </location>
</feature>
<dbReference type="GO" id="GO:0038023">
    <property type="term" value="F:signaling receptor activity"/>
    <property type="evidence" value="ECO:0007669"/>
    <property type="project" value="InterPro"/>
</dbReference>
<evidence type="ECO:0000256" key="10">
    <source>
        <dbReference type="ARBA" id="ARBA00023286"/>
    </source>
</evidence>
<dbReference type="SMART" id="SM00079">
    <property type="entry name" value="PBPe"/>
    <property type="match status" value="1"/>
</dbReference>
<evidence type="ECO:0000256" key="6">
    <source>
        <dbReference type="ARBA" id="ARBA00023065"/>
    </source>
</evidence>
<keyword evidence="8 16" id="KW-0675">Receptor</keyword>
<evidence type="ECO:0000256" key="7">
    <source>
        <dbReference type="ARBA" id="ARBA00023136"/>
    </source>
</evidence>
<comment type="subcellular location">
    <subcellularLocation>
        <location evidence="1">Cell membrane</location>
        <topology evidence="1">Multi-pass membrane protein</topology>
    </subcellularLocation>
</comment>
<dbReference type="Proteomes" id="UP000265566">
    <property type="component" value="Chromosome 6"/>
</dbReference>
<dbReference type="Gramene" id="rna35790">
    <property type="protein sequence ID" value="RHN51364.1"/>
    <property type="gene ID" value="gene35790"/>
</dbReference>
<keyword evidence="9" id="KW-0325">Glycoprotein</keyword>
<feature type="transmembrane region" description="Helical" evidence="13">
    <location>
        <begin position="426"/>
        <end position="449"/>
    </location>
</feature>
<name>A0A396HHQ2_MEDTR</name>
<keyword evidence="14" id="KW-0732">Signal</keyword>
<evidence type="ECO:0000259" key="15">
    <source>
        <dbReference type="SMART" id="SM00079"/>
    </source>
</evidence>
<feature type="binding site" evidence="12">
    <location>
        <position position="130"/>
    </location>
    <ligand>
        <name>L-glutamate</name>
        <dbReference type="ChEBI" id="CHEBI:29985"/>
    </ligand>
</feature>
<comment type="caution">
    <text evidence="16">The sequence shown here is derived from an EMBL/GenBank/DDBJ whole genome shotgun (WGS) entry which is preliminary data.</text>
</comment>
<organism evidence="16 17">
    <name type="scientific">Medicago truncatula</name>
    <name type="common">Barrel medic</name>
    <name type="synonym">Medicago tribuloides</name>
    <dbReference type="NCBI Taxonomy" id="3880"/>
    <lineage>
        <taxon>Eukaryota</taxon>
        <taxon>Viridiplantae</taxon>
        <taxon>Streptophyta</taxon>
        <taxon>Embryophyta</taxon>
        <taxon>Tracheophyta</taxon>
        <taxon>Spermatophyta</taxon>
        <taxon>Magnoliopsida</taxon>
        <taxon>eudicotyledons</taxon>
        <taxon>Gunneridae</taxon>
        <taxon>Pentapetalae</taxon>
        <taxon>rosids</taxon>
        <taxon>fabids</taxon>
        <taxon>Fabales</taxon>
        <taxon>Fabaceae</taxon>
        <taxon>Papilionoideae</taxon>
        <taxon>50 kb inversion clade</taxon>
        <taxon>NPAAA clade</taxon>
        <taxon>Hologalegina</taxon>
        <taxon>IRL clade</taxon>
        <taxon>Trifolieae</taxon>
        <taxon>Medicago</taxon>
    </lineage>
</organism>
<dbReference type="InterPro" id="IPR001320">
    <property type="entry name" value="Iontro_rcpt_C"/>
</dbReference>
<dbReference type="Pfam" id="PF10613">
    <property type="entry name" value="Lig_chan-Glu_bd"/>
    <property type="match status" value="1"/>
</dbReference>
<evidence type="ECO:0000256" key="9">
    <source>
        <dbReference type="ARBA" id="ARBA00023180"/>
    </source>
</evidence>
<keyword evidence="2" id="KW-0813">Transport</keyword>
<keyword evidence="7 13" id="KW-0472">Membrane</keyword>
<dbReference type="AlphaFoldDB" id="A0A396HHQ2"/>